<dbReference type="Pfam" id="PF06684">
    <property type="entry name" value="AA_synth"/>
    <property type="match status" value="1"/>
</dbReference>
<evidence type="ECO:0000313" key="1">
    <source>
        <dbReference type="EMBL" id="GAA4128111.1"/>
    </source>
</evidence>
<dbReference type="InterPro" id="IPR009569">
    <property type="entry name" value="AA_synth_put"/>
</dbReference>
<dbReference type="InterPro" id="IPR035936">
    <property type="entry name" value="BB2672"/>
</dbReference>
<protein>
    <submittedName>
        <fullName evidence="1">Amino acid synthesis family protein</fullName>
    </submittedName>
</protein>
<gene>
    <name evidence="1" type="ORF">GCM10022416_03520</name>
</gene>
<accession>A0ABP7XYR9</accession>
<proteinExistence type="predicted"/>
<comment type="caution">
    <text evidence="1">The sequence shown here is derived from an EMBL/GenBank/DDBJ whole genome shotgun (WGS) entry which is preliminary data.</text>
</comment>
<name>A0ABP7XYR9_9ACTN</name>
<dbReference type="SUPFAM" id="SSF160519">
    <property type="entry name" value="BB2672-like"/>
    <property type="match status" value="1"/>
</dbReference>
<keyword evidence="2" id="KW-1185">Reference proteome</keyword>
<dbReference type="Gene3D" id="3.30.1330.110">
    <property type="entry name" value="BB2672"/>
    <property type="match status" value="1"/>
</dbReference>
<dbReference type="Proteomes" id="UP001500266">
    <property type="component" value="Unassembled WGS sequence"/>
</dbReference>
<organism evidence="1 2">
    <name type="scientific">Actinomadura keratinilytica</name>
    <dbReference type="NCBI Taxonomy" id="547461"/>
    <lineage>
        <taxon>Bacteria</taxon>
        <taxon>Bacillati</taxon>
        <taxon>Actinomycetota</taxon>
        <taxon>Actinomycetes</taxon>
        <taxon>Streptosporangiales</taxon>
        <taxon>Thermomonosporaceae</taxon>
        <taxon>Actinomadura</taxon>
    </lineage>
</organism>
<dbReference type="RefSeq" id="WP_345016685.1">
    <property type="nucleotide sequence ID" value="NZ_BAABDO010000003.1"/>
</dbReference>
<evidence type="ECO:0000313" key="2">
    <source>
        <dbReference type="Proteomes" id="UP001500266"/>
    </source>
</evidence>
<reference evidence="2" key="1">
    <citation type="journal article" date="2019" name="Int. J. Syst. Evol. Microbiol.">
        <title>The Global Catalogue of Microorganisms (GCM) 10K type strain sequencing project: providing services to taxonomists for standard genome sequencing and annotation.</title>
        <authorList>
            <consortium name="The Broad Institute Genomics Platform"/>
            <consortium name="The Broad Institute Genome Sequencing Center for Infectious Disease"/>
            <person name="Wu L."/>
            <person name="Ma J."/>
        </authorList>
    </citation>
    <scope>NUCLEOTIDE SEQUENCE [LARGE SCALE GENOMIC DNA]</scope>
    <source>
        <strain evidence="2">JCM 17316</strain>
    </source>
</reference>
<sequence>MTAPPVRKFVTTTDEILIEVGRPVRVPVRRVAAAAVVANPWAGRGVLPDLAAEAAALAPVLAAELTRRLTGALGGPERVESFGKGAIVGLDGEIEHGAALIHTPYFGNIFRELVDGTSIIAFADDRAPAGASLAVPVWHKTENATRSHYQTVQVRVPDAPRPGEIVVVAAAAAGPRPNARIGDRRTDPRVTLKDVEYAR</sequence>
<dbReference type="EMBL" id="BAABDO010000003">
    <property type="protein sequence ID" value="GAA4128111.1"/>
    <property type="molecule type" value="Genomic_DNA"/>
</dbReference>